<sequence length="237" mass="27117">MQIIGHRGARNEAPENTLGGFQHLKDLGITAVEFDLRQLQDQTLVVIHDDDLERTTGIQYPIIKCDVTQLAQHNHCKLWPHWYQYEPTPVLEQVLNIIKDFSHIELEIKAVASMIDAQNLVQTLHQKLSKDWQDVLVITSFDEKVLQALQHENSPFKRGLLVEDQPESAIHTALKLGCCQIGWLNTLTTRQRVQDTHQAGLKVSVWTVNEPERALELQHWGVDGLITDVPSLMQKYL</sequence>
<dbReference type="GO" id="GO:0008081">
    <property type="term" value="F:phosphoric diester hydrolase activity"/>
    <property type="evidence" value="ECO:0007669"/>
    <property type="project" value="InterPro"/>
</dbReference>
<dbReference type="OrthoDB" id="9795622at2"/>
<reference evidence="3" key="1">
    <citation type="submission" date="2016-09" db="EMBL/GenBank/DDBJ databases">
        <authorList>
            <person name="Varghese N."/>
            <person name="Submissions S."/>
        </authorList>
    </citation>
    <scope>NUCLEOTIDE SEQUENCE [LARGE SCALE GENOMIC DNA]</scope>
    <source>
        <strain evidence="3">ANC 4422</strain>
    </source>
</reference>
<dbReference type="InterPro" id="IPR030395">
    <property type="entry name" value="GP_PDE_dom"/>
</dbReference>
<dbReference type="Gene3D" id="3.20.20.190">
    <property type="entry name" value="Phosphatidylinositol (PI) phosphodiesterase"/>
    <property type="match status" value="1"/>
</dbReference>
<feature type="domain" description="GP-PDE" evidence="1">
    <location>
        <begin position="1"/>
        <end position="237"/>
    </location>
</feature>
<dbReference type="Pfam" id="PF03009">
    <property type="entry name" value="GDPD"/>
    <property type="match status" value="1"/>
</dbReference>
<name>A0A1G6GI68_9GAMM</name>
<dbReference type="InterPro" id="IPR017946">
    <property type="entry name" value="PLC-like_Pdiesterase_TIM-brl"/>
</dbReference>
<dbReference type="AlphaFoldDB" id="A0A1G6GI68"/>
<dbReference type="PROSITE" id="PS51704">
    <property type="entry name" value="GP_PDE"/>
    <property type="match status" value="1"/>
</dbReference>
<keyword evidence="3" id="KW-1185">Reference proteome</keyword>
<dbReference type="GO" id="GO:0006629">
    <property type="term" value="P:lipid metabolic process"/>
    <property type="evidence" value="ECO:0007669"/>
    <property type="project" value="InterPro"/>
</dbReference>
<proteinExistence type="predicted"/>
<organism evidence="2 3">
    <name type="scientific">Acinetobacter boissieri</name>
    <dbReference type="NCBI Taxonomy" id="1219383"/>
    <lineage>
        <taxon>Bacteria</taxon>
        <taxon>Pseudomonadati</taxon>
        <taxon>Pseudomonadota</taxon>
        <taxon>Gammaproteobacteria</taxon>
        <taxon>Moraxellales</taxon>
        <taxon>Moraxellaceae</taxon>
        <taxon>Acinetobacter</taxon>
    </lineage>
</organism>
<dbReference type="SUPFAM" id="SSF51695">
    <property type="entry name" value="PLC-like phosphodiesterases"/>
    <property type="match status" value="1"/>
</dbReference>
<dbReference type="RefSeq" id="WP_092746297.1">
    <property type="nucleotide sequence ID" value="NZ_FMYL01000001.1"/>
</dbReference>
<evidence type="ECO:0000259" key="1">
    <source>
        <dbReference type="PROSITE" id="PS51704"/>
    </source>
</evidence>
<dbReference type="PANTHER" id="PTHR46211:SF1">
    <property type="entry name" value="GLYCEROPHOSPHODIESTER PHOSPHODIESTERASE, CYTOPLASMIC"/>
    <property type="match status" value="1"/>
</dbReference>
<dbReference type="CDD" id="cd08556">
    <property type="entry name" value="GDPD"/>
    <property type="match status" value="1"/>
</dbReference>
<dbReference type="EMBL" id="FMYL01000001">
    <property type="protein sequence ID" value="SDB80856.1"/>
    <property type="molecule type" value="Genomic_DNA"/>
</dbReference>
<dbReference type="Proteomes" id="UP000242501">
    <property type="component" value="Unassembled WGS sequence"/>
</dbReference>
<accession>A0A1G6GI68</accession>
<dbReference type="STRING" id="1219383.SAMN05421733_10117"/>
<protein>
    <submittedName>
        <fullName evidence="2">Glycerophosphoryl diester phosphodiesterase</fullName>
    </submittedName>
</protein>
<dbReference type="PANTHER" id="PTHR46211">
    <property type="entry name" value="GLYCEROPHOSPHORYL DIESTER PHOSPHODIESTERASE"/>
    <property type="match status" value="1"/>
</dbReference>
<evidence type="ECO:0000313" key="3">
    <source>
        <dbReference type="Proteomes" id="UP000242501"/>
    </source>
</evidence>
<gene>
    <name evidence="2" type="ORF">SAMN05421733_10117</name>
</gene>
<evidence type="ECO:0000313" key="2">
    <source>
        <dbReference type="EMBL" id="SDB80856.1"/>
    </source>
</evidence>